<dbReference type="PROSITE" id="PS50158">
    <property type="entry name" value="ZF_CCHC"/>
    <property type="match status" value="1"/>
</dbReference>
<dbReference type="InterPro" id="IPR014001">
    <property type="entry name" value="Helicase_ATP-bd"/>
</dbReference>
<keyword evidence="2" id="KW-0547">Nucleotide-binding</keyword>
<evidence type="ECO:0000313" key="13">
    <source>
        <dbReference type="EMBL" id="CAL5225266.1"/>
    </source>
</evidence>
<dbReference type="PANTHER" id="PTHR47958">
    <property type="entry name" value="ATP-DEPENDENT RNA HELICASE DBP3"/>
    <property type="match status" value="1"/>
</dbReference>
<keyword evidence="5" id="KW-0067">ATP-binding</keyword>
<evidence type="ECO:0000259" key="10">
    <source>
        <dbReference type="PROSITE" id="PS51192"/>
    </source>
</evidence>
<evidence type="ECO:0000256" key="7">
    <source>
        <dbReference type="PROSITE-ProRule" id="PRU00552"/>
    </source>
</evidence>
<evidence type="ECO:0000256" key="3">
    <source>
        <dbReference type="ARBA" id="ARBA00022801"/>
    </source>
</evidence>
<dbReference type="InterPro" id="IPR027417">
    <property type="entry name" value="P-loop_NTPase"/>
</dbReference>
<evidence type="ECO:0000259" key="9">
    <source>
        <dbReference type="PROSITE" id="PS50158"/>
    </source>
</evidence>
<dbReference type="Proteomes" id="UP001497392">
    <property type="component" value="Unassembled WGS sequence"/>
</dbReference>
<dbReference type="CDD" id="cd18787">
    <property type="entry name" value="SF2_C_DEAD"/>
    <property type="match status" value="1"/>
</dbReference>
<accession>A0ABP1G0K0</accession>
<name>A0ABP1G0K0_9CHLO</name>
<dbReference type="InterPro" id="IPR011545">
    <property type="entry name" value="DEAD/DEAH_box_helicase_dom"/>
</dbReference>
<keyword evidence="6" id="KW-0862">Zinc</keyword>
<dbReference type="InterPro" id="IPR001878">
    <property type="entry name" value="Znf_CCHC"/>
</dbReference>
<organism evidence="13 14">
    <name type="scientific">Coccomyxa viridis</name>
    <dbReference type="NCBI Taxonomy" id="1274662"/>
    <lineage>
        <taxon>Eukaryota</taxon>
        <taxon>Viridiplantae</taxon>
        <taxon>Chlorophyta</taxon>
        <taxon>core chlorophytes</taxon>
        <taxon>Trebouxiophyceae</taxon>
        <taxon>Trebouxiophyceae incertae sedis</taxon>
        <taxon>Coccomyxaceae</taxon>
        <taxon>Coccomyxa</taxon>
    </lineage>
</organism>
<evidence type="ECO:0000256" key="4">
    <source>
        <dbReference type="ARBA" id="ARBA00022806"/>
    </source>
</evidence>
<dbReference type="PROSITE" id="PS51194">
    <property type="entry name" value="HELICASE_CTER"/>
    <property type="match status" value="1"/>
</dbReference>
<evidence type="ECO:0000313" key="14">
    <source>
        <dbReference type="Proteomes" id="UP001497392"/>
    </source>
</evidence>
<dbReference type="Pfam" id="PF00271">
    <property type="entry name" value="Helicase_C"/>
    <property type="match status" value="1"/>
</dbReference>
<evidence type="ECO:0000256" key="5">
    <source>
        <dbReference type="ARBA" id="ARBA00022840"/>
    </source>
</evidence>
<evidence type="ECO:0000259" key="12">
    <source>
        <dbReference type="PROSITE" id="PS51195"/>
    </source>
</evidence>
<dbReference type="Pfam" id="PF00270">
    <property type="entry name" value="DEAD"/>
    <property type="match status" value="1"/>
</dbReference>
<feature type="domain" description="DEAD-box RNA helicase Q" evidence="12">
    <location>
        <begin position="188"/>
        <end position="216"/>
    </location>
</feature>
<dbReference type="SMART" id="SM00487">
    <property type="entry name" value="DEXDc"/>
    <property type="match status" value="1"/>
</dbReference>
<evidence type="ECO:0000256" key="8">
    <source>
        <dbReference type="SAM" id="MobiDB-lite"/>
    </source>
</evidence>
<evidence type="ECO:0000256" key="2">
    <source>
        <dbReference type="ARBA" id="ARBA00022741"/>
    </source>
</evidence>
<dbReference type="PROSITE" id="PS51195">
    <property type="entry name" value="Q_MOTIF"/>
    <property type="match status" value="1"/>
</dbReference>
<keyword evidence="6" id="KW-0479">Metal-binding</keyword>
<dbReference type="InterPro" id="IPR001650">
    <property type="entry name" value="Helicase_C-like"/>
</dbReference>
<keyword evidence="6" id="KW-0863">Zinc-finger</keyword>
<feature type="region of interest" description="Disordered" evidence="8">
    <location>
        <begin position="1"/>
        <end position="118"/>
    </location>
</feature>
<comment type="caution">
    <text evidence="13">The sequence shown here is derived from an EMBL/GenBank/DDBJ whole genome shotgun (WGS) entry which is preliminary data.</text>
</comment>
<dbReference type="Gene3D" id="3.40.50.300">
    <property type="entry name" value="P-loop containing nucleotide triphosphate hydrolases"/>
    <property type="match status" value="2"/>
</dbReference>
<keyword evidence="4" id="KW-0347">Helicase</keyword>
<dbReference type="SUPFAM" id="SSF52540">
    <property type="entry name" value="P-loop containing nucleoside triphosphate hydrolases"/>
    <property type="match status" value="1"/>
</dbReference>
<dbReference type="InterPro" id="IPR014014">
    <property type="entry name" value="RNA_helicase_DEAD_Q_motif"/>
</dbReference>
<dbReference type="EC" id="3.6.4.13" evidence="1"/>
<sequence length="633" mass="70700">MEAAQGKSVKRYRRQELDSEEQMPSIAEDEEVEEYVPLRKRRQMEEERRLLLRDRLQTAAQQPLSDDPVTAHAHPPVDGEAAAPASSASQQPKQSLLAAAAKTRKTQPAETEQEKQLREEQQIMADLQRKQALRSAMENAQGITYSRSLSTGWKPPLKVRRQSAEQAQQLRDRFHIIVEGQHLLPPILDFKDMKFPAAVLRQLTAKNITRPTPIQMQGLPIILSGRDMIGVAFTGSGKTLVFTLPMLMMALQEEVRLPLVRGEGPVGLIVCPSRELARQTHEVVMGYIDSLKKDGFPELRALLAMGGIDMREQMDGIRQGVHVVVATPGRLKDLLSKKRLNLEICKYLCLDEADRMVDASGFEEDVREILSYFKSQRQTLMFSATMPVKVKAFAESALVDPVTVNVGRAGAANLDVIQEVEYVKQEAKLVYLLECLQKTAPPVLIFAEKQTDVDDVHEYLMSKDVDAVAVHGQKTQEERAEAIDQFKAGKADVLVATDVASKGLDFPDIQHVINFDMPSEIENYVHRIGRTGRCGKTGIATSFINKNQSESILLDLKHLLKEAKQRIPPVLMALDDPMEQWEALEKASGSKGCSYCGGLGHRVGDCPKLHSDTREKQRKNKDYFGADGYGAEM</sequence>
<feature type="short sequence motif" description="Q motif" evidence="7">
    <location>
        <begin position="188"/>
        <end position="216"/>
    </location>
</feature>
<feature type="compositionally biased region" description="Basic and acidic residues" evidence="8">
    <location>
        <begin position="43"/>
        <end position="56"/>
    </location>
</feature>
<feature type="domain" description="CCHC-type" evidence="9">
    <location>
        <begin position="593"/>
        <end position="608"/>
    </location>
</feature>
<dbReference type="SMART" id="SM00490">
    <property type="entry name" value="HELICc"/>
    <property type="match status" value="1"/>
</dbReference>
<reference evidence="13 14" key="1">
    <citation type="submission" date="2024-06" db="EMBL/GenBank/DDBJ databases">
        <authorList>
            <person name="Kraege A."/>
            <person name="Thomma B."/>
        </authorList>
    </citation>
    <scope>NUCLEOTIDE SEQUENCE [LARGE SCALE GENOMIC DNA]</scope>
</reference>
<proteinExistence type="predicted"/>
<keyword evidence="14" id="KW-1185">Reference proteome</keyword>
<feature type="compositionally biased region" description="Low complexity" evidence="8">
    <location>
        <begin position="81"/>
        <end position="101"/>
    </location>
</feature>
<evidence type="ECO:0000259" key="11">
    <source>
        <dbReference type="PROSITE" id="PS51194"/>
    </source>
</evidence>
<feature type="domain" description="Helicase C-terminal" evidence="11">
    <location>
        <begin position="415"/>
        <end position="575"/>
    </location>
</feature>
<evidence type="ECO:0000256" key="1">
    <source>
        <dbReference type="ARBA" id="ARBA00012552"/>
    </source>
</evidence>
<dbReference type="EMBL" id="CAXHTA020000012">
    <property type="protein sequence ID" value="CAL5225266.1"/>
    <property type="molecule type" value="Genomic_DNA"/>
</dbReference>
<keyword evidence="3" id="KW-0378">Hydrolase</keyword>
<dbReference type="PROSITE" id="PS51192">
    <property type="entry name" value="HELICASE_ATP_BIND_1"/>
    <property type="match status" value="1"/>
</dbReference>
<evidence type="ECO:0000256" key="6">
    <source>
        <dbReference type="PROSITE-ProRule" id="PRU00047"/>
    </source>
</evidence>
<feature type="domain" description="Helicase ATP-binding" evidence="10">
    <location>
        <begin position="219"/>
        <end position="404"/>
    </location>
</feature>
<protein>
    <recommendedName>
        <fullName evidence="1">RNA helicase</fullName>
        <ecNumber evidence="1">3.6.4.13</ecNumber>
    </recommendedName>
</protein>
<gene>
    <name evidence="13" type="primary">g8060</name>
    <name evidence="13" type="ORF">VP750_LOCUS6925</name>
</gene>